<dbReference type="KEGG" id="rsin:B6N60_02108"/>
<accession>A0A975T741</accession>
<evidence type="ECO:0000256" key="1">
    <source>
        <dbReference type="SAM" id="Coils"/>
    </source>
</evidence>
<evidence type="ECO:0000313" key="3">
    <source>
        <dbReference type="EMBL" id="QXE23418.1"/>
    </source>
</evidence>
<evidence type="ECO:0000313" key="4">
    <source>
        <dbReference type="Proteomes" id="UP000683511"/>
    </source>
</evidence>
<dbReference type="AlphaFoldDB" id="A0A975T741"/>
<organism evidence="3 4">
    <name type="scientific">Richelia sinica FACHB-800</name>
    <dbReference type="NCBI Taxonomy" id="1357546"/>
    <lineage>
        <taxon>Bacteria</taxon>
        <taxon>Bacillati</taxon>
        <taxon>Cyanobacteriota</taxon>
        <taxon>Cyanophyceae</taxon>
        <taxon>Nostocales</taxon>
        <taxon>Nostocaceae</taxon>
        <taxon>Richelia</taxon>
    </lineage>
</organism>
<dbReference type="EMBL" id="CP021056">
    <property type="protein sequence ID" value="QXE23418.1"/>
    <property type="molecule type" value="Genomic_DNA"/>
</dbReference>
<dbReference type="Proteomes" id="UP000683511">
    <property type="component" value="Chromosome"/>
</dbReference>
<protein>
    <submittedName>
        <fullName evidence="3">Uncharacterized protein</fullName>
    </submittedName>
</protein>
<sequence>MTDSIDKPGYLTQQWLGEIQSLKQQMIQLQRERDEAWESSQKWRQLYNTEAEQRRAEARMHQQAIASLKTELQKFQGINYENLAETNTRTAIEQEISKLSSLEELQDKVITLTQERDRLLLALKTEQTNHEQTRKSLTTALGDAIDSLAKARVSGKEVEEIKEQVNSSESETKPV</sequence>
<keyword evidence="4" id="KW-1185">Reference proteome</keyword>
<evidence type="ECO:0000256" key="2">
    <source>
        <dbReference type="SAM" id="MobiDB-lite"/>
    </source>
</evidence>
<feature type="region of interest" description="Disordered" evidence="2">
    <location>
        <begin position="156"/>
        <end position="175"/>
    </location>
</feature>
<keyword evidence="1" id="KW-0175">Coiled coil</keyword>
<dbReference type="RefSeq" id="WP_190607853.1">
    <property type="nucleotide sequence ID" value="NZ_CP021056.1"/>
</dbReference>
<reference evidence="3" key="1">
    <citation type="submission" date="2017-04" db="EMBL/GenBank/DDBJ databases">
        <title>Genome deletions in a multicellular cyanobacterial endosymbiont for morphological adaptation in marine diatoms.</title>
        <authorList>
            <person name="Wang Y."/>
            <person name="Gao H."/>
            <person name="Li R."/>
            <person name="Xu X."/>
        </authorList>
    </citation>
    <scope>NUCLEOTIDE SEQUENCE</scope>
    <source>
        <strain evidence="3">FACHB 800</strain>
    </source>
</reference>
<proteinExistence type="predicted"/>
<gene>
    <name evidence="3" type="ORF">B6N60_02108</name>
</gene>
<feature type="coiled-coil region" evidence="1">
    <location>
        <begin position="12"/>
        <end position="39"/>
    </location>
</feature>
<name>A0A975T741_9NOST</name>